<protein>
    <recommendedName>
        <fullName evidence="5">Glutathione peroxidase</fullName>
    </recommendedName>
</protein>
<organism evidence="7 8">
    <name type="scientific">Cotesia congregata</name>
    <name type="common">Parasitoid wasp</name>
    <name type="synonym">Apanteles congregatus</name>
    <dbReference type="NCBI Taxonomy" id="51543"/>
    <lineage>
        <taxon>Eukaryota</taxon>
        <taxon>Metazoa</taxon>
        <taxon>Ecdysozoa</taxon>
        <taxon>Arthropoda</taxon>
        <taxon>Hexapoda</taxon>
        <taxon>Insecta</taxon>
        <taxon>Pterygota</taxon>
        <taxon>Neoptera</taxon>
        <taxon>Endopterygota</taxon>
        <taxon>Hymenoptera</taxon>
        <taxon>Apocrita</taxon>
        <taxon>Ichneumonoidea</taxon>
        <taxon>Braconidae</taxon>
        <taxon>Microgastrinae</taxon>
        <taxon>Cotesia</taxon>
    </lineage>
</organism>
<keyword evidence="6" id="KW-0732">Signal</keyword>
<feature type="signal peptide" evidence="6">
    <location>
        <begin position="1"/>
        <end position="23"/>
    </location>
</feature>
<dbReference type="PRINTS" id="PR01011">
    <property type="entry name" value="GLUTPROXDASE"/>
</dbReference>
<evidence type="ECO:0000256" key="3">
    <source>
        <dbReference type="ARBA" id="ARBA00022933"/>
    </source>
</evidence>
<dbReference type="Pfam" id="PF00255">
    <property type="entry name" value="GSHPx"/>
    <property type="match status" value="1"/>
</dbReference>
<dbReference type="InterPro" id="IPR029760">
    <property type="entry name" value="GPX_CS"/>
</dbReference>
<gene>
    <name evidence="7" type="ORF">HICCMSTLAB_LOCUS12042</name>
</gene>
<dbReference type="InterPro" id="IPR036249">
    <property type="entry name" value="Thioredoxin-like_sf"/>
</dbReference>
<keyword evidence="8" id="KW-1185">Reference proteome</keyword>
<feature type="chain" id="PRO_5035243105" description="Glutathione peroxidase" evidence="6">
    <location>
        <begin position="24"/>
        <end position="218"/>
    </location>
</feature>
<dbReference type="FunFam" id="3.40.30.10:FF:000025">
    <property type="entry name" value="Glutathione peroxidase"/>
    <property type="match status" value="1"/>
</dbReference>
<reference evidence="7" key="1">
    <citation type="submission" date="2021-04" db="EMBL/GenBank/DDBJ databases">
        <authorList>
            <person name="Chebbi M.A.C M."/>
        </authorList>
    </citation>
    <scope>NUCLEOTIDE SEQUENCE</scope>
</reference>
<name>A0A8J2MYV3_COTCN</name>
<dbReference type="InterPro" id="IPR000889">
    <property type="entry name" value="Glutathione_peroxidase"/>
</dbReference>
<proteinExistence type="inferred from homology"/>
<dbReference type="AlphaFoldDB" id="A0A8J2MYV3"/>
<dbReference type="PROSITE" id="PS00460">
    <property type="entry name" value="GLUTATHIONE_PEROXID_1"/>
    <property type="match status" value="1"/>
</dbReference>
<dbReference type="CDD" id="cd00340">
    <property type="entry name" value="GSH_Peroxidase"/>
    <property type="match status" value="1"/>
</dbReference>
<dbReference type="Proteomes" id="UP000786811">
    <property type="component" value="Unassembled WGS sequence"/>
</dbReference>
<evidence type="ECO:0000256" key="1">
    <source>
        <dbReference type="ARBA" id="ARBA00006926"/>
    </source>
</evidence>
<dbReference type="InterPro" id="IPR029759">
    <property type="entry name" value="GPX_AS"/>
</dbReference>
<dbReference type="OrthoDB" id="446890at2759"/>
<dbReference type="GO" id="GO:0006979">
    <property type="term" value="P:response to oxidative stress"/>
    <property type="evidence" value="ECO:0007669"/>
    <property type="project" value="InterPro"/>
</dbReference>
<evidence type="ECO:0000256" key="4">
    <source>
        <dbReference type="ARBA" id="ARBA00023002"/>
    </source>
</evidence>
<dbReference type="SUPFAM" id="SSF52833">
    <property type="entry name" value="Thioredoxin-like"/>
    <property type="match status" value="1"/>
</dbReference>
<dbReference type="PANTHER" id="PTHR11592">
    <property type="entry name" value="GLUTATHIONE PEROXIDASE"/>
    <property type="match status" value="1"/>
</dbReference>
<keyword evidence="3" id="KW-0712">Selenocysteine</keyword>
<comment type="similarity">
    <text evidence="1 5">Belongs to the glutathione peroxidase family.</text>
</comment>
<comment type="caution">
    <text evidence="7">The sequence shown here is derived from an EMBL/GenBank/DDBJ whole genome shotgun (WGS) entry which is preliminary data.</text>
</comment>
<dbReference type="EMBL" id="CAJNRD030001124">
    <property type="protein sequence ID" value="CAG5105990.1"/>
    <property type="molecule type" value="Genomic_DNA"/>
</dbReference>
<sequence>MFSRIFMTVSLLILLITITKVDSCEKGEDGHCMVNDGPMDDDIKKSDSLFNQKVDWEKAENIYQFYATDIHGKNVSLDKYRGHVLIIINVASECGLTEINYKQLVELHEKYGKSKGLEILAFPSNQFAGQEPGTSQEIYKFATERFNVKFDIFEKINVNGPDAHPLWKWLKTQGKGFITDDIKWNFTKFIINKQGKVVSRSSPTAKPLDLEDELIKLF</sequence>
<evidence type="ECO:0000256" key="6">
    <source>
        <dbReference type="SAM" id="SignalP"/>
    </source>
</evidence>
<dbReference type="Gene3D" id="3.40.30.10">
    <property type="entry name" value="Glutaredoxin"/>
    <property type="match status" value="1"/>
</dbReference>
<evidence type="ECO:0000313" key="7">
    <source>
        <dbReference type="EMBL" id="CAG5105990.1"/>
    </source>
</evidence>
<evidence type="ECO:0000313" key="8">
    <source>
        <dbReference type="Proteomes" id="UP000786811"/>
    </source>
</evidence>
<dbReference type="PROSITE" id="PS51355">
    <property type="entry name" value="GLUTATHIONE_PEROXID_3"/>
    <property type="match status" value="1"/>
</dbReference>
<evidence type="ECO:0000256" key="5">
    <source>
        <dbReference type="RuleBase" id="RU000499"/>
    </source>
</evidence>
<keyword evidence="4 5" id="KW-0560">Oxidoreductase</keyword>
<dbReference type="GO" id="GO:0004601">
    <property type="term" value="F:peroxidase activity"/>
    <property type="evidence" value="ECO:0007669"/>
    <property type="project" value="UniProtKB-KW"/>
</dbReference>
<accession>A0A8J2MYV3</accession>
<dbReference type="PROSITE" id="PS00763">
    <property type="entry name" value="GLUTATHIONE_PEROXID_2"/>
    <property type="match status" value="1"/>
</dbReference>
<keyword evidence="2 5" id="KW-0575">Peroxidase</keyword>
<dbReference type="PANTHER" id="PTHR11592:SF134">
    <property type="entry name" value="PHOSPHOLIPID HYDROPEROXIDE GLUTATHIONE PEROXIDASE"/>
    <property type="match status" value="1"/>
</dbReference>
<evidence type="ECO:0000256" key="2">
    <source>
        <dbReference type="ARBA" id="ARBA00022559"/>
    </source>
</evidence>